<dbReference type="EMBL" id="CM042010">
    <property type="protein sequence ID" value="KAI3781527.1"/>
    <property type="molecule type" value="Genomic_DNA"/>
</dbReference>
<name>A0ACB9GFJ0_CICIN</name>
<reference evidence="1 2" key="2">
    <citation type="journal article" date="2022" name="Mol. Ecol. Resour.">
        <title>The genomes of chicory, endive, great burdock and yacon provide insights into Asteraceae paleo-polyploidization history and plant inulin production.</title>
        <authorList>
            <person name="Fan W."/>
            <person name="Wang S."/>
            <person name="Wang H."/>
            <person name="Wang A."/>
            <person name="Jiang F."/>
            <person name="Liu H."/>
            <person name="Zhao H."/>
            <person name="Xu D."/>
            <person name="Zhang Y."/>
        </authorList>
    </citation>
    <scope>NUCLEOTIDE SEQUENCE [LARGE SCALE GENOMIC DNA]</scope>
    <source>
        <strain evidence="2">cv. Punajuju</strain>
        <tissue evidence="1">Leaves</tissue>
    </source>
</reference>
<sequence length="101" mass="11436">MIKNRGVLWFRAIRIHSGYLDPLSGYVVRVFADCSPRYCRGGLLIVDLIDIRYQFIEPALSIFAQFVEGRRSQQPGIAYSHAGLETTKEFLRGCSLTANQP</sequence>
<accession>A0ACB9GFJ0</accession>
<evidence type="ECO:0000313" key="1">
    <source>
        <dbReference type="EMBL" id="KAI3781527.1"/>
    </source>
</evidence>
<organism evidence="1 2">
    <name type="scientific">Cichorium intybus</name>
    <name type="common">Chicory</name>
    <dbReference type="NCBI Taxonomy" id="13427"/>
    <lineage>
        <taxon>Eukaryota</taxon>
        <taxon>Viridiplantae</taxon>
        <taxon>Streptophyta</taxon>
        <taxon>Embryophyta</taxon>
        <taxon>Tracheophyta</taxon>
        <taxon>Spermatophyta</taxon>
        <taxon>Magnoliopsida</taxon>
        <taxon>eudicotyledons</taxon>
        <taxon>Gunneridae</taxon>
        <taxon>Pentapetalae</taxon>
        <taxon>asterids</taxon>
        <taxon>campanulids</taxon>
        <taxon>Asterales</taxon>
        <taxon>Asteraceae</taxon>
        <taxon>Cichorioideae</taxon>
        <taxon>Cichorieae</taxon>
        <taxon>Cichoriinae</taxon>
        <taxon>Cichorium</taxon>
    </lineage>
</organism>
<protein>
    <submittedName>
        <fullName evidence="1">Uncharacterized protein</fullName>
    </submittedName>
</protein>
<keyword evidence="2" id="KW-1185">Reference proteome</keyword>
<proteinExistence type="predicted"/>
<evidence type="ECO:0000313" key="2">
    <source>
        <dbReference type="Proteomes" id="UP001055811"/>
    </source>
</evidence>
<dbReference type="Proteomes" id="UP001055811">
    <property type="component" value="Linkage Group LG02"/>
</dbReference>
<reference evidence="2" key="1">
    <citation type="journal article" date="2022" name="Mol. Ecol. Resour.">
        <title>The genomes of chicory, endive, great burdock and yacon provide insights into Asteraceae palaeo-polyploidization history and plant inulin production.</title>
        <authorList>
            <person name="Fan W."/>
            <person name="Wang S."/>
            <person name="Wang H."/>
            <person name="Wang A."/>
            <person name="Jiang F."/>
            <person name="Liu H."/>
            <person name="Zhao H."/>
            <person name="Xu D."/>
            <person name="Zhang Y."/>
        </authorList>
    </citation>
    <scope>NUCLEOTIDE SEQUENCE [LARGE SCALE GENOMIC DNA]</scope>
    <source>
        <strain evidence="2">cv. Punajuju</strain>
    </source>
</reference>
<gene>
    <name evidence="1" type="ORF">L2E82_11544</name>
</gene>
<comment type="caution">
    <text evidence="1">The sequence shown here is derived from an EMBL/GenBank/DDBJ whole genome shotgun (WGS) entry which is preliminary data.</text>
</comment>